<keyword evidence="8 10" id="KW-0411">Iron-sulfur</keyword>
<dbReference type="GO" id="GO:0046872">
    <property type="term" value="F:metal ion binding"/>
    <property type="evidence" value="ECO:0007669"/>
    <property type="project" value="UniProtKB-KW"/>
</dbReference>
<comment type="subunit">
    <text evidence="10">The complex is composed of six subunits: RnfA, RnfB, RnfC, RnfD, RnfE and RnfG.</text>
</comment>
<feature type="binding site" evidence="10">
    <location>
        <position position="174"/>
    </location>
    <ligand>
        <name>[4Fe-4S] cluster</name>
        <dbReference type="ChEBI" id="CHEBI:49883"/>
        <label>3</label>
    </ligand>
</feature>
<sequence>MNIVTIGLSAATLFGMAVIICYILGWANKAFYVKVDPRIDAINEALPGANCGGCGFVGCNDYAEAVVNNGAPVNKCPVGGASCAESVAAIMGIEVGESFPQRPIVHCTAKAAERKGRTEYRGEMTCKAANLVADVQGCTYGCLGFGDCTRACKYDAIHIIDGLATVNYDKCIGCGACGSVCPRNIITITPFRRSQILAVGCSNKDSGKDVMSVCEVGCIGCKACARKSELFKIVDNLPTIDYDNWNAECSLEVLEACEKCPRNRLIFVGKPLDEDIIAISEKEAPAIVEADFKTTVDDTEWRG</sequence>
<dbReference type="PROSITE" id="PS51656">
    <property type="entry name" value="4FE4S"/>
    <property type="match status" value="1"/>
</dbReference>
<keyword evidence="2 10" id="KW-0004">4Fe-4S</keyword>
<protein>
    <recommendedName>
        <fullName evidence="10">Ion-translocating oxidoreductase complex subunit B</fullName>
        <ecNumber evidence="10">7.-.-.-</ecNumber>
    </recommendedName>
    <alternativeName>
        <fullName evidence="10">Rnf electron transport complex subunit B</fullName>
    </alternativeName>
</protein>
<feature type="binding site" evidence="10">
    <location>
        <position position="76"/>
    </location>
    <ligand>
        <name>[4Fe-4S] cluster</name>
        <dbReference type="ChEBI" id="CHEBI:49883"/>
        <label>1</label>
    </ligand>
</feature>
<feature type="binding site" evidence="10">
    <location>
        <position position="152"/>
    </location>
    <ligand>
        <name>[4Fe-4S] cluster</name>
        <dbReference type="ChEBI" id="CHEBI:49883"/>
        <label>3</label>
    </ligand>
</feature>
<comment type="function">
    <text evidence="10">Part of a membrane-bound complex that couples electron transfer with translocation of ions across the membrane.</text>
</comment>
<dbReference type="KEGG" id="dli:dnl_18780"/>
<evidence type="ECO:0000313" key="15">
    <source>
        <dbReference type="Proteomes" id="UP000663720"/>
    </source>
</evidence>
<keyword evidence="6 10" id="KW-0249">Electron transport</keyword>
<name>A0A975GFU3_9BACT</name>
<dbReference type="PANTHER" id="PTHR43560:SF1">
    <property type="entry name" value="ION-TRANSLOCATING OXIDOREDUCTASE COMPLEX SUBUNIT B"/>
    <property type="match status" value="1"/>
</dbReference>
<dbReference type="SUPFAM" id="SSF54862">
    <property type="entry name" value="4Fe-4S ferredoxins"/>
    <property type="match status" value="1"/>
</dbReference>
<feature type="binding site" evidence="10">
    <location>
        <position position="51"/>
    </location>
    <ligand>
        <name>[4Fe-4S] cluster</name>
        <dbReference type="ChEBI" id="CHEBI:49883"/>
        <label>1</label>
    </ligand>
</feature>
<dbReference type="Pfam" id="PF04060">
    <property type="entry name" value="FeS"/>
    <property type="match status" value="1"/>
</dbReference>
<keyword evidence="11" id="KW-0812">Transmembrane</keyword>
<evidence type="ECO:0000259" key="13">
    <source>
        <dbReference type="PROSITE" id="PS51656"/>
    </source>
</evidence>
<feature type="binding site" evidence="10">
    <location>
        <position position="142"/>
    </location>
    <ligand>
        <name>[4Fe-4S] cluster</name>
        <dbReference type="ChEBI" id="CHEBI:49883"/>
        <label>2</label>
    </ligand>
</feature>
<feature type="region of interest" description="Hydrophobic" evidence="10">
    <location>
        <begin position="1"/>
        <end position="28"/>
    </location>
</feature>
<evidence type="ECO:0000256" key="9">
    <source>
        <dbReference type="ARBA" id="ARBA00023136"/>
    </source>
</evidence>
<keyword evidence="1 10" id="KW-0813">Transport</keyword>
<dbReference type="InterPro" id="IPR017896">
    <property type="entry name" value="4Fe4S_Fe-S-bd"/>
</dbReference>
<gene>
    <name evidence="14" type="primary">rnfB1</name>
    <name evidence="10" type="synonym">rnfB</name>
    <name evidence="14" type="ORF">dnl_18780</name>
</gene>
<keyword evidence="7 10" id="KW-0408">Iron</keyword>
<comment type="caution">
    <text evidence="10">Lacks conserved residue(s) required for the propagation of feature annotation.</text>
</comment>
<dbReference type="InterPro" id="IPR007202">
    <property type="entry name" value="4Fe-4S_dom"/>
</dbReference>
<feature type="binding site" evidence="10">
    <location>
        <position position="138"/>
    </location>
    <ligand>
        <name>[4Fe-4S] cluster</name>
        <dbReference type="ChEBI" id="CHEBI:49883"/>
        <label>2</label>
    </ligand>
</feature>
<keyword evidence="10" id="KW-1003">Cell membrane</keyword>
<dbReference type="PROSITE" id="PS51379">
    <property type="entry name" value="4FE4S_FER_2"/>
    <property type="match status" value="1"/>
</dbReference>
<keyword evidence="3 10" id="KW-0479">Metal-binding</keyword>
<comment type="subcellular location">
    <subcellularLocation>
        <location evidence="10">Cell membrane</location>
    </subcellularLocation>
</comment>
<dbReference type="Gene3D" id="3.30.70.20">
    <property type="match status" value="1"/>
</dbReference>
<evidence type="ECO:0000256" key="5">
    <source>
        <dbReference type="ARBA" id="ARBA00022967"/>
    </source>
</evidence>
<evidence type="ECO:0000256" key="11">
    <source>
        <dbReference type="SAM" id="Phobius"/>
    </source>
</evidence>
<evidence type="ECO:0000256" key="2">
    <source>
        <dbReference type="ARBA" id="ARBA00022485"/>
    </source>
</evidence>
<evidence type="ECO:0000256" key="7">
    <source>
        <dbReference type="ARBA" id="ARBA00023004"/>
    </source>
</evidence>
<dbReference type="GO" id="GO:0051539">
    <property type="term" value="F:4 iron, 4 sulfur cluster binding"/>
    <property type="evidence" value="ECO:0007669"/>
    <property type="project" value="UniProtKB-UniRule"/>
</dbReference>
<evidence type="ECO:0000313" key="14">
    <source>
        <dbReference type="EMBL" id="QTA79603.1"/>
    </source>
</evidence>
<comment type="similarity">
    <text evidence="10">Belongs to the 4Fe4S bacterial-type ferredoxin family. RnfB subfamily.</text>
</comment>
<dbReference type="InterPro" id="IPR010207">
    <property type="entry name" value="Elect_transpt_cplx_RnfB/RsxB"/>
</dbReference>
<feature type="transmembrane region" description="Helical" evidence="11">
    <location>
        <begin position="6"/>
        <end position="27"/>
    </location>
</feature>
<dbReference type="AlphaFoldDB" id="A0A975GFU3"/>
<dbReference type="GO" id="GO:0022900">
    <property type="term" value="P:electron transport chain"/>
    <property type="evidence" value="ECO:0007669"/>
    <property type="project" value="UniProtKB-UniRule"/>
</dbReference>
<feature type="domain" description="4Fe-4S" evidence="13">
    <location>
        <begin position="34"/>
        <end position="93"/>
    </location>
</feature>
<evidence type="ECO:0000256" key="4">
    <source>
        <dbReference type="ARBA" id="ARBA00022737"/>
    </source>
</evidence>
<dbReference type="RefSeq" id="WP_207691340.1">
    <property type="nucleotide sequence ID" value="NZ_CP061799.1"/>
</dbReference>
<keyword evidence="9 10" id="KW-0472">Membrane</keyword>
<organism evidence="14 15">
    <name type="scientific">Desulfonema limicola</name>
    <dbReference type="NCBI Taxonomy" id="45656"/>
    <lineage>
        <taxon>Bacteria</taxon>
        <taxon>Pseudomonadati</taxon>
        <taxon>Thermodesulfobacteriota</taxon>
        <taxon>Desulfobacteria</taxon>
        <taxon>Desulfobacterales</taxon>
        <taxon>Desulfococcaceae</taxon>
        <taxon>Desulfonema</taxon>
    </lineage>
</organism>
<keyword evidence="4 10" id="KW-0677">Repeat</keyword>
<dbReference type="InterPro" id="IPR017900">
    <property type="entry name" value="4Fe4S_Fe_S_CS"/>
</dbReference>
<dbReference type="GO" id="GO:0005886">
    <property type="term" value="C:plasma membrane"/>
    <property type="evidence" value="ECO:0007669"/>
    <property type="project" value="UniProtKB-SubCell"/>
</dbReference>
<feature type="binding site" evidence="10">
    <location>
        <position position="177"/>
    </location>
    <ligand>
        <name>[4Fe-4S] cluster</name>
        <dbReference type="ChEBI" id="CHEBI:49883"/>
        <label>3</label>
    </ligand>
</feature>
<dbReference type="PANTHER" id="PTHR43560">
    <property type="entry name" value="ION-TRANSLOCATING OXIDOREDUCTASE COMPLEX SUBUNIT B"/>
    <property type="match status" value="1"/>
</dbReference>
<reference evidence="14" key="1">
    <citation type="journal article" date="2021" name="Microb. Physiol.">
        <title>Proteogenomic Insights into the Physiology of Marine, Sulfate-Reducing, Filamentous Desulfonema limicola and Desulfonema magnum.</title>
        <authorList>
            <person name="Schnaars V."/>
            <person name="Wohlbrand L."/>
            <person name="Scheve S."/>
            <person name="Hinrichs C."/>
            <person name="Reinhardt R."/>
            <person name="Rabus R."/>
        </authorList>
    </citation>
    <scope>NUCLEOTIDE SEQUENCE</scope>
    <source>
        <strain evidence="14">5ac10</strain>
    </source>
</reference>
<evidence type="ECO:0000256" key="10">
    <source>
        <dbReference type="HAMAP-Rule" id="MF_00463"/>
    </source>
</evidence>
<dbReference type="EMBL" id="CP061799">
    <property type="protein sequence ID" value="QTA79603.1"/>
    <property type="molecule type" value="Genomic_DNA"/>
</dbReference>
<dbReference type="GO" id="GO:0009055">
    <property type="term" value="F:electron transfer activity"/>
    <property type="evidence" value="ECO:0007669"/>
    <property type="project" value="InterPro"/>
</dbReference>
<dbReference type="EC" id="7.-.-.-" evidence="10"/>
<comment type="cofactor">
    <cofactor evidence="10">
        <name>[4Fe-4S] cluster</name>
        <dbReference type="ChEBI" id="CHEBI:49883"/>
    </cofactor>
    <text evidence="10">Binds 3 [4Fe-4S] clusters.</text>
</comment>
<keyword evidence="11" id="KW-1133">Transmembrane helix</keyword>
<evidence type="ECO:0000259" key="12">
    <source>
        <dbReference type="PROSITE" id="PS51379"/>
    </source>
</evidence>
<evidence type="ECO:0000256" key="8">
    <source>
        <dbReference type="ARBA" id="ARBA00023014"/>
    </source>
</evidence>
<keyword evidence="5 10" id="KW-1278">Translocase</keyword>
<evidence type="ECO:0000256" key="1">
    <source>
        <dbReference type="ARBA" id="ARBA00022448"/>
    </source>
</evidence>
<dbReference type="Gene3D" id="1.10.15.40">
    <property type="entry name" value="Electron transport complex subunit B, putative Fe-S cluster"/>
    <property type="match status" value="1"/>
</dbReference>
<feature type="binding site" evidence="10">
    <location>
        <position position="171"/>
    </location>
    <ligand>
        <name>[4Fe-4S] cluster</name>
        <dbReference type="ChEBI" id="CHEBI:49883"/>
        <label>3</label>
    </ligand>
</feature>
<dbReference type="InterPro" id="IPR050395">
    <property type="entry name" value="4Fe4S_Ferredoxin_RnfB"/>
</dbReference>
<proteinExistence type="inferred from homology"/>
<dbReference type="Proteomes" id="UP000663720">
    <property type="component" value="Chromosome"/>
</dbReference>
<dbReference type="Pfam" id="PF00037">
    <property type="entry name" value="Fer4"/>
    <property type="match status" value="1"/>
</dbReference>
<feature type="domain" description="4Fe-4S ferredoxin-type" evidence="12">
    <location>
        <begin position="162"/>
        <end position="191"/>
    </location>
</feature>
<keyword evidence="15" id="KW-1185">Reference proteome</keyword>
<accession>A0A975GFU3</accession>
<dbReference type="HAMAP" id="MF_00463">
    <property type="entry name" value="RsxB_RnfB"/>
    <property type="match status" value="1"/>
</dbReference>
<evidence type="ECO:0000256" key="6">
    <source>
        <dbReference type="ARBA" id="ARBA00022982"/>
    </source>
</evidence>
<feature type="binding site" evidence="10">
    <location>
        <position position="59"/>
    </location>
    <ligand>
        <name>[4Fe-4S] cluster</name>
        <dbReference type="ChEBI" id="CHEBI:49883"/>
        <label>1</label>
    </ligand>
</feature>
<feature type="binding site" evidence="10">
    <location>
        <position position="181"/>
    </location>
    <ligand>
        <name>[4Fe-4S] cluster</name>
        <dbReference type="ChEBI" id="CHEBI:49883"/>
        <label>2</label>
    </ligand>
</feature>
<evidence type="ECO:0000256" key="3">
    <source>
        <dbReference type="ARBA" id="ARBA00022723"/>
    </source>
</evidence>
<feature type="binding site" evidence="10">
    <location>
        <position position="148"/>
    </location>
    <ligand>
        <name>[4Fe-4S] cluster</name>
        <dbReference type="ChEBI" id="CHEBI:49883"/>
        <label>2</label>
    </ligand>
</feature>
<dbReference type="PROSITE" id="PS00198">
    <property type="entry name" value="4FE4S_FER_1"/>
    <property type="match status" value="1"/>
</dbReference>
<feature type="binding site" evidence="10">
    <location>
        <position position="54"/>
    </location>
    <ligand>
        <name>[4Fe-4S] cluster</name>
        <dbReference type="ChEBI" id="CHEBI:49883"/>
        <label>1</label>
    </ligand>
</feature>
<dbReference type="NCBIfam" id="TIGR01944">
    <property type="entry name" value="rnfB"/>
    <property type="match status" value="1"/>
</dbReference>